<dbReference type="Proteomes" id="UP000521313">
    <property type="component" value="Unassembled WGS sequence"/>
</dbReference>
<protein>
    <submittedName>
        <fullName evidence="1">Uncharacterized protein</fullName>
    </submittedName>
</protein>
<gene>
    <name evidence="1" type="ORF">HNQ43_001237</name>
</gene>
<comment type="caution">
    <text evidence="1">The sequence shown here is derived from an EMBL/GenBank/DDBJ whole genome shotgun (WGS) entry which is preliminary data.</text>
</comment>
<organism evidence="1 2">
    <name type="scientific">Faecalicoccus acidiformans</name>
    <dbReference type="NCBI Taxonomy" id="915173"/>
    <lineage>
        <taxon>Bacteria</taxon>
        <taxon>Bacillati</taxon>
        <taxon>Bacillota</taxon>
        <taxon>Erysipelotrichia</taxon>
        <taxon>Erysipelotrichales</taxon>
        <taxon>Erysipelotrichaceae</taxon>
        <taxon>Faecalicoccus</taxon>
    </lineage>
</organism>
<proteinExistence type="predicted"/>
<sequence length="392" mass="46521">MFVQLLCKDRNQKEKDELYQVLSALAHREQLQIEERGEIVELDVCPQGKIQVSEEDRQVVMYANTRHGGPGFHAFCVDLFLDIQHELSGDYELIDDLELDKDGDFHRIFHLYEDEVEYLRGELVRKRPLYFKNYLYDSTFFLPLEKENAIATPIGYLDTKELIHMDPEDLMDNFYVWNTWDKTAQYYKNAALLLMAKEGYGPFSLMNDHTLKMAHLICDYLEIAFQKDPSLTYPVREYQEYVSLLGRENRLHNAKQMEQEVFQYRLREVYHLFENSKVVALGACERSYDPVLKAMCLMSPRTEEHAWDYFIQVSKESMICSSIHELEDQNPIQYDGKSIWTIVYEDEGFPVMEAKIRQIDEELYFHIVFKEENQKDYLLRCIKESGFTQENL</sequence>
<dbReference type="EMBL" id="JACHHD010000011">
    <property type="protein sequence ID" value="MBB5185184.1"/>
    <property type="molecule type" value="Genomic_DNA"/>
</dbReference>
<dbReference type="AlphaFoldDB" id="A0A7W8FX16"/>
<evidence type="ECO:0000313" key="2">
    <source>
        <dbReference type="Proteomes" id="UP000521313"/>
    </source>
</evidence>
<evidence type="ECO:0000313" key="1">
    <source>
        <dbReference type="EMBL" id="MBB5185184.1"/>
    </source>
</evidence>
<accession>A0A7W8FX16</accession>
<reference evidence="1 2" key="1">
    <citation type="submission" date="2020-08" db="EMBL/GenBank/DDBJ databases">
        <title>Genomic Encyclopedia of Type Strains, Phase IV (KMG-IV): sequencing the most valuable type-strain genomes for metagenomic binning, comparative biology and taxonomic classification.</title>
        <authorList>
            <person name="Goeker M."/>
        </authorList>
    </citation>
    <scope>NUCLEOTIDE SEQUENCE [LARGE SCALE GENOMIC DNA]</scope>
    <source>
        <strain evidence="1 2">DSM 26963</strain>
    </source>
</reference>
<dbReference type="RefSeq" id="WP_183375822.1">
    <property type="nucleotide sequence ID" value="NZ_JACHHD010000011.1"/>
</dbReference>
<name>A0A7W8FX16_9FIRM</name>